<evidence type="ECO:0000313" key="2">
    <source>
        <dbReference type="EMBL" id="NHN33376.1"/>
    </source>
</evidence>
<dbReference type="EMBL" id="JAAOIW010000012">
    <property type="protein sequence ID" value="NHN33376.1"/>
    <property type="molecule type" value="Genomic_DNA"/>
</dbReference>
<dbReference type="Proteomes" id="UP001165962">
    <property type="component" value="Unassembled WGS sequence"/>
</dbReference>
<comment type="caution">
    <text evidence="2">The sequence shown here is derived from an EMBL/GenBank/DDBJ whole genome shotgun (WGS) entry which is preliminary data.</text>
</comment>
<protein>
    <submittedName>
        <fullName evidence="2">Uncharacterized protein</fullName>
    </submittedName>
</protein>
<sequence length="192" mass="21718">MDPARLKKLRILQFIWTNSFILVAISTFTLLINMYSLSAFQRVVGIIILVVAIFSMLKKTTDLNIYGLFPSMRELMKYEKNKLGNEYQKMRWTQIASQLFISVMFLAQSFLQHPPNTADFSLKDTMLITIPVVLVLLVAVNIGLVYHAKKVDLGTNESLKGYTKKSMLIGLVIGVPAAIVGILSTLLITWFR</sequence>
<feature type="transmembrane region" description="Helical" evidence="1">
    <location>
        <begin position="39"/>
        <end position="57"/>
    </location>
</feature>
<accession>A0ABX0JDN7</accession>
<feature type="transmembrane region" description="Helical" evidence="1">
    <location>
        <begin position="126"/>
        <end position="146"/>
    </location>
</feature>
<evidence type="ECO:0000256" key="1">
    <source>
        <dbReference type="SAM" id="Phobius"/>
    </source>
</evidence>
<evidence type="ECO:0000313" key="3">
    <source>
        <dbReference type="Proteomes" id="UP001165962"/>
    </source>
</evidence>
<keyword evidence="1" id="KW-0812">Transmembrane</keyword>
<organism evidence="2 3">
    <name type="scientific">Paenibacillus agricola</name>
    <dbReference type="NCBI Taxonomy" id="2716264"/>
    <lineage>
        <taxon>Bacteria</taxon>
        <taxon>Bacillati</taxon>
        <taxon>Bacillota</taxon>
        <taxon>Bacilli</taxon>
        <taxon>Bacillales</taxon>
        <taxon>Paenibacillaceae</taxon>
        <taxon>Paenibacillus</taxon>
    </lineage>
</organism>
<feature type="transmembrane region" description="Helical" evidence="1">
    <location>
        <begin position="167"/>
        <end position="191"/>
    </location>
</feature>
<proteinExistence type="predicted"/>
<keyword evidence="3" id="KW-1185">Reference proteome</keyword>
<keyword evidence="1" id="KW-0472">Membrane</keyword>
<keyword evidence="1" id="KW-1133">Transmembrane helix</keyword>
<dbReference type="RefSeq" id="WP_166153691.1">
    <property type="nucleotide sequence ID" value="NZ_JAAOIW010000012.1"/>
</dbReference>
<name>A0ABX0JDN7_9BACL</name>
<feature type="transmembrane region" description="Helical" evidence="1">
    <location>
        <begin position="12"/>
        <end position="33"/>
    </location>
</feature>
<gene>
    <name evidence="2" type="ORF">G9U52_26545</name>
</gene>
<reference evidence="2" key="1">
    <citation type="submission" date="2020-03" db="EMBL/GenBank/DDBJ databases">
        <title>Draft sequencing of Paenibacilllus sp. S3N08.</title>
        <authorList>
            <person name="Kim D.-U."/>
        </authorList>
    </citation>
    <scope>NUCLEOTIDE SEQUENCE</scope>
    <source>
        <strain evidence="2">S3N08</strain>
    </source>
</reference>
<feature type="transmembrane region" description="Helical" evidence="1">
    <location>
        <begin position="92"/>
        <end position="111"/>
    </location>
</feature>